<evidence type="ECO:0000256" key="10">
    <source>
        <dbReference type="RuleBase" id="RU361168"/>
    </source>
</evidence>
<comment type="catalytic activity">
    <reaction evidence="1 10">
        <text>Hydrolysis of terminal, non-reducing alpha-D-galactose residues in alpha-D-galactosides, including galactose oligosaccharides, galactomannans and galactolipids.</text>
        <dbReference type="EC" id="3.2.1.22"/>
    </reaction>
</comment>
<dbReference type="GO" id="GO:0005634">
    <property type="term" value="C:nucleus"/>
    <property type="evidence" value="ECO:0007669"/>
    <property type="project" value="UniProtKB-SubCell"/>
</dbReference>
<dbReference type="AlphaFoldDB" id="A0A2G2X8U5"/>
<comment type="similarity">
    <text evidence="3 10">Belongs to the glycosyl hydrolase 27 family.</text>
</comment>
<evidence type="ECO:0000256" key="11">
    <source>
        <dbReference type="SAM" id="MobiDB-lite"/>
    </source>
</evidence>
<dbReference type="InterPro" id="IPR009057">
    <property type="entry name" value="Homeodomain-like_sf"/>
</dbReference>
<dbReference type="STRING" id="33114.A0A2G2X8U5"/>
<reference evidence="14 15" key="1">
    <citation type="journal article" date="2017" name="Genome Biol.">
        <title>New reference genome sequences of hot pepper reveal the massive evolution of plant disease-resistance genes by retroduplication.</title>
        <authorList>
            <person name="Kim S."/>
            <person name="Park J."/>
            <person name="Yeom S.I."/>
            <person name="Kim Y.M."/>
            <person name="Seo E."/>
            <person name="Kim K.T."/>
            <person name="Kim M.S."/>
            <person name="Lee J.M."/>
            <person name="Cheong K."/>
            <person name="Shin H.S."/>
            <person name="Kim S.B."/>
            <person name="Han K."/>
            <person name="Lee J."/>
            <person name="Park M."/>
            <person name="Lee H.A."/>
            <person name="Lee H.Y."/>
            <person name="Lee Y."/>
            <person name="Oh S."/>
            <person name="Lee J.H."/>
            <person name="Choi E."/>
            <person name="Choi E."/>
            <person name="Lee S.E."/>
            <person name="Jeon J."/>
            <person name="Kim H."/>
            <person name="Choi G."/>
            <person name="Song H."/>
            <person name="Lee J."/>
            <person name="Lee S.C."/>
            <person name="Kwon J.K."/>
            <person name="Lee H.Y."/>
            <person name="Koo N."/>
            <person name="Hong Y."/>
            <person name="Kim R.W."/>
            <person name="Kang W.H."/>
            <person name="Huh J.H."/>
            <person name="Kang B.C."/>
            <person name="Yang T.J."/>
            <person name="Lee Y.H."/>
            <person name="Bennetzen J.L."/>
            <person name="Choi D."/>
        </authorList>
    </citation>
    <scope>NUCLEOTIDE SEQUENCE [LARGE SCALE GENOMIC DNA]</scope>
    <source>
        <strain evidence="15">cv. PBC81</strain>
    </source>
</reference>
<dbReference type="GO" id="GO:0004557">
    <property type="term" value="F:alpha-galactosidase activity"/>
    <property type="evidence" value="ECO:0007669"/>
    <property type="project" value="UniProtKB-EC"/>
</dbReference>
<dbReference type="InterPro" id="IPR041233">
    <property type="entry name" value="Melibiase_C"/>
</dbReference>
<dbReference type="SUPFAM" id="SSF51445">
    <property type="entry name" value="(Trans)glycosidases"/>
    <property type="match status" value="1"/>
</dbReference>
<keyword evidence="8" id="KW-0539">Nucleus</keyword>
<evidence type="ECO:0000256" key="6">
    <source>
        <dbReference type="ARBA" id="ARBA00022801"/>
    </source>
</evidence>
<feature type="compositionally biased region" description="Basic and acidic residues" evidence="11">
    <location>
        <begin position="394"/>
        <end position="409"/>
    </location>
</feature>
<feature type="compositionally biased region" description="Basic and acidic residues" evidence="11">
    <location>
        <begin position="424"/>
        <end position="439"/>
    </location>
</feature>
<dbReference type="EC" id="3.2.1.22" evidence="4 10"/>
<proteinExistence type="inferred from homology"/>
<accession>A0A2G2X8U5</accession>
<dbReference type="InterPro" id="IPR017930">
    <property type="entry name" value="Myb_dom"/>
</dbReference>
<feature type="compositionally biased region" description="Basic and acidic residues" evidence="11">
    <location>
        <begin position="341"/>
        <end position="352"/>
    </location>
</feature>
<dbReference type="Pfam" id="PF13921">
    <property type="entry name" value="Myb_DNA-bind_6"/>
    <property type="match status" value="1"/>
</dbReference>
<name>A0A2G2X8U5_CAPBA</name>
<dbReference type="PRINTS" id="PR00740">
    <property type="entry name" value="GLHYDRLASE27"/>
</dbReference>
<evidence type="ECO:0000256" key="7">
    <source>
        <dbReference type="ARBA" id="ARBA00023157"/>
    </source>
</evidence>
<dbReference type="SMART" id="SM00717">
    <property type="entry name" value="SANT"/>
    <property type="match status" value="4"/>
</dbReference>
<comment type="caution">
    <text evidence="14">The sequence shown here is derived from an EMBL/GenBank/DDBJ whole genome shotgun (WGS) entry which is preliminary data.</text>
</comment>
<dbReference type="Gene3D" id="2.60.40.1180">
    <property type="entry name" value="Golgi alpha-mannosidase II"/>
    <property type="match status" value="1"/>
</dbReference>
<dbReference type="PANTHER" id="PTHR47430:SF4">
    <property type="entry name" value="GB|AAC33480.1"/>
    <property type="match status" value="1"/>
</dbReference>
<dbReference type="Gene3D" id="3.20.20.70">
    <property type="entry name" value="Aldolase class I"/>
    <property type="match status" value="1"/>
</dbReference>
<feature type="compositionally biased region" description="Basic and acidic residues" evidence="11">
    <location>
        <begin position="454"/>
        <end position="473"/>
    </location>
</feature>
<keyword evidence="5" id="KW-0732">Signal</keyword>
<dbReference type="CDD" id="cd14792">
    <property type="entry name" value="GH27"/>
    <property type="match status" value="1"/>
</dbReference>
<gene>
    <name evidence="14" type="ORF">CQW23_08349</name>
</gene>
<reference evidence="15" key="2">
    <citation type="journal article" date="2017" name="J. Anim. Genet.">
        <title>Multiple reference genome sequences of hot pepper reveal the massive evolution of plant disease resistance genes by retroduplication.</title>
        <authorList>
            <person name="Kim S."/>
            <person name="Park J."/>
            <person name="Yeom S.-I."/>
            <person name="Kim Y.-M."/>
            <person name="Seo E."/>
            <person name="Kim K.-T."/>
            <person name="Kim M.-S."/>
            <person name="Lee J.M."/>
            <person name="Cheong K."/>
            <person name="Shin H.-S."/>
            <person name="Kim S.-B."/>
            <person name="Han K."/>
            <person name="Lee J."/>
            <person name="Park M."/>
            <person name="Lee H.-A."/>
            <person name="Lee H.-Y."/>
            <person name="Lee Y."/>
            <person name="Oh S."/>
            <person name="Lee J.H."/>
            <person name="Choi E."/>
            <person name="Choi E."/>
            <person name="Lee S.E."/>
            <person name="Jeon J."/>
            <person name="Kim H."/>
            <person name="Choi G."/>
            <person name="Song H."/>
            <person name="Lee J."/>
            <person name="Lee S.-C."/>
            <person name="Kwon J.-K."/>
            <person name="Lee H.-Y."/>
            <person name="Koo N."/>
            <person name="Hong Y."/>
            <person name="Kim R.W."/>
            <person name="Kang W.-H."/>
            <person name="Huh J.H."/>
            <person name="Kang B.-C."/>
            <person name="Yang T.-J."/>
            <person name="Lee Y.-H."/>
            <person name="Bennetzen J.L."/>
            <person name="Choi D."/>
        </authorList>
    </citation>
    <scope>NUCLEOTIDE SEQUENCE [LARGE SCALE GENOMIC DNA]</scope>
    <source>
        <strain evidence="15">cv. PBC81</strain>
    </source>
</reference>
<protein>
    <recommendedName>
        <fullName evidence="4 10">Alpha-galactosidase</fullName>
        <ecNumber evidence="4 10">3.2.1.22</ecNumber>
    </recommendedName>
    <alternativeName>
        <fullName evidence="10">Melibiase</fullName>
    </alternativeName>
</protein>
<dbReference type="EMBL" id="MLFT02000003">
    <property type="protein sequence ID" value="PHT53887.1"/>
    <property type="molecule type" value="Genomic_DNA"/>
</dbReference>
<dbReference type="InterPro" id="IPR017853">
    <property type="entry name" value="GH"/>
</dbReference>
<dbReference type="FunFam" id="2.60.40.1180:FF:000008">
    <property type="entry name" value="Alpha-galactosidase"/>
    <property type="match status" value="1"/>
</dbReference>
<feature type="domain" description="Myb-like" evidence="12">
    <location>
        <begin position="646"/>
        <end position="714"/>
    </location>
</feature>
<evidence type="ECO:0000313" key="15">
    <source>
        <dbReference type="Proteomes" id="UP000224567"/>
    </source>
</evidence>
<dbReference type="GO" id="GO:0010597">
    <property type="term" value="P:green leaf volatile biosynthetic process"/>
    <property type="evidence" value="ECO:0007669"/>
    <property type="project" value="UniProtKB-ARBA"/>
</dbReference>
<dbReference type="SUPFAM" id="SSF46689">
    <property type="entry name" value="Homeodomain-like"/>
    <property type="match status" value="1"/>
</dbReference>
<feature type="domain" description="Myb-like" evidence="12">
    <location>
        <begin position="603"/>
        <end position="645"/>
    </location>
</feature>
<keyword evidence="7 10" id="KW-1015">Disulfide bond</keyword>
<evidence type="ECO:0000259" key="12">
    <source>
        <dbReference type="PROSITE" id="PS50090"/>
    </source>
</evidence>
<evidence type="ECO:0000256" key="1">
    <source>
        <dbReference type="ARBA" id="ARBA00001255"/>
    </source>
</evidence>
<keyword evidence="9 10" id="KW-0326">Glycosidase</keyword>
<dbReference type="InterPro" id="IPR002241">
    <property type="entry name" value="Glyco_hydro_27"/>
</dbReference>
<organism evidence="14 15">
    <name type="scientific">Capsicum baccatum</name>
    <name type="common">Peruvian pepper</name>
    <dbReference type="NCBI Taxonomy" id="33114"/>
    <lineage>
        <taxon>Eukaryota</taxon>
        <taxon>Viridiplantae</taxon>
        <taxon>Streptophyta</taxon>
        <taxon>Embryophyta</taxon>
        <taxon>Tracheophyta</taxon>
        <taxon>Spermatophyta</taxon>
        <taxon>Magnoliopsida</taxon>
        <taxon>eudicotyledons</taxon>
        <taxon>Gunneridae</taxon>
        <taxon>Pentapetalae</taxon>
        <taxon>asterids</taxon>
        <taxon>lamiids</taxon>
        <taxon>Solanales</taxon>
        <taxon>Solanaceae</taxon>
        <taxon>Solanoideae</taxon>
        <taxon>Capsiceae</taxon>
        <taxon>Capsicum</taxon>
    </lineage>
</organism>
<feature type="domain" description="HTH myb-type" evidence="13">
    <location>
        <begin position="602"/>
        <end position="649"/>
    </location>
</feature>
<evidence type="ECO:0000256" key="8">
    <source>
        <dbReference type="ARBA" id="ARBA00023242"/>
    </source>
</evidence>
<comment type="subcellular location">
    <subcellularLocation>
        <location evidence="2">Nucleus</location>
    </subcellularLocation>
</comment>
<feature type="compositionally biased region" description="Acidic residues" evidence="11">
    <location>
        <begin position="353"/>
        <end position="366"/>
    </location>
</feature>
<dbReference type="Pfam" id="PF17801">
    <property type="entry name" value="Melibiase_C"/>
    <property type="match status" value="1"/>
</dbReference>
<evidence type="ECO:0000256" key="3">
    <source>
        <dbReference type="ARBA" id="ARBA00009743"/>
    </source>
</evidence>
<dbReference type="PROSITE" id="PS51294">
    <property type="entry name" value="HTH_MYB"/>
    <property type="match status" value="1"/>
</dbReference>
<dbReference type="InterPro" id="IPR013780">
    <property type="entry name" value="Glyco_hydro_b"/>
</dbReference>
<evidence type="ECO:0000313" key="14">
    <source>
        <dbReference type="EMBL" id="PHT53887.1"/>
    </source>
</evidence>
<dbReference type="PANTHER" id="PTHR47430">
    <property type="entry name" value="GB|AAC33480.1"/>
    <property type="match status" value="1"/>
</dbReference>
<dbReference type="GO" id="GO:0005975">
    <property type="term" value="P:carbohydrate metabolic process"/>
    <property type="evidence" value="ECO:0007669"/>
    <property type="project" value="InterPro"/>
</dbReference>
<dbReference type="InterPro" id="IPR013785">
    <property type="entry name" value="Aldolase_TIM"/>
</dbReference>
<dbReference type="InterPro" id="IPR001005">
    <property type="entry name" value="SANT/Myb"/>
</dbReference>
<evidence type="ECO:0000259" key="13">
    <source>
        <dbReference type="PROSITE" id="PS51294"/>
    </source>
</evidence>
<feature type="domain" description="Myb-like" evidence="12">
    <location>
        <begin position="716"/>
        <end position="769"/>
    </location>
</feature>
<feature type="region of interest" description="Disordered" evidence="11">
    <location>
        <begin position="337"/>
        <end position="501"/>
    </location>
</feature>
<keyword evidence="6 10" id="KW-0378">Hydrolase</keyword>
<feature type="compositionally biased region" description="Basic and acidic residues" evidence="11">
    <location>
        <begin position="484"/>
        <end position="495"/>
    </location>
</feature>
<dbReference type="CDD" id="cd00167">
    <property type="entry name" value="SANT"/>
    <property type="match status" value="1"/>
</dbReference>
<evidence type="ECO:0000256" key="2">
    <source>
        <dbReference type="ARBA" id="ARBA00004123"/>
    </source>
</evidence>
<dbReference type="OrthoDB" id="39591at2759"/>
<dbReference type="Gene3D" id="1.10.10.60">
    <property type="entry name" value="Homeodomain-like"/>
    <property type="match status" value="2"/>
</dbReference>
<dbReference type="GO" id="GO:0000976">
    <property type="term" value="F:transcription cis-regulatory region binding"/>
    <property type="evidence" value="ECO:0007669"/>
    <property type="project" value="UniProtKB-ARBA"/>
</dbReference>
<dbReference type="Pfam" id="PF16499">
    <property type="entry name" value="Melibiase_2"/>
    <property type="match status" value="1"/>
</dbReference>
<keyword evidence="15" id="KW-1185">Reference proteome</keyword>
<dbReference type="SUPFAM" id="SSF51011">
    <property type="entry name" value="Glycosyl hydrolase domain"/>
    <property type="match status" value="1"/>
</dbReference>
<dbReference type="PROSITE" id="PS50090">
    <property type="entry name" value="MYB_LIKE"/>
    <property type="match status" value="3"/>
</dbReference>
<sequence length="809" mass="92287">MVAKGSTFPSGIKALADYVHGKGLKLGLYSDAGTQTCSKTMPGSLGHEYQDANTFASWGVDYLKYDNCNNENRSPRERYPTMSKALQNSGRAIFYSICEWGGDNPATWASPVGNSWRTTGDISDDWGSMTSRADMNDQWASYAGPGGWNDPDMLEVGNGGMSFGEYRSHFSIWALAKAPLIIGCDLRSMDQSAHDILSNSEVIAVNQDKLGVQGRKIKEYGDNLQVWAGPLSGNRKAVVLWNRGSSKADITAQWSDIGLDSSTVVDARDLWAFSYICCNNKTTNVVGVANTDIEAKTDDCDLKRKKEKKHGKHSEKFNEDSDEVALRIVEGKKCRKLKKSRVAEQEKMHDTEDVQEDIVAEVDEGDISSPIKIEEKNRTDNGNIKKRKKVKSGHSSEDPTHEIEEENRTDNGNIKKKKKVKSGHSSEDPAHEIEEENRTDNGNIKKKKKVKSGHSSEDPTHEIEEENRKDNGNIKKKKKVKSGHSSEDPTHEKSAKKVRFSGHVQIFPSSDDTSDEKHEIEDENLLRGKRFSKLEDEIVKEAVHKYVDFHNLGEEGLEKILNSRSYPEIKGCWKEIGSAIPYRPYTAVYYRAQILFRRSESRKWTEEEYEIVRKFQKEHGNNWKVLADELGKHRFHVKDTWRRIRRPNQNKGQWTQEEYQSLFDLVNTDLRLRLSEEKRSKYGMLRDNIAWTATSDKLSTRAEANCCLKWYDQLTSPMVAKGEWADVDDYRLVDALFELDASCIEDVDWDNLLDHRPGEICRKRWNQMVLHIGKLKNSSFAEQVEVLAKRYRPDFAEVREAWDNKPVVP</sequence>
<evidence type="ECO:0000256" key="9">
    <source>
        <dbReference type="ARBA" id="ARBA00023295"/>
    </source>
</evidence>
<dbReference type="Proteomes" id="UP000224567">
    <property type="component" value="Unassembled WGS sequence"/>
</dbReference>
<evidence type="ECO:0000256" key="4">
    <source>
        <dbReference type="ARBA" id="ARBA00012755"/>
    </source>
</evidence>
<evidence type="ECO:0000256" key="5">
    <source>
        <dbReference type="ARBA" id="ARBA00022729"/>
    </source>
</evidence>